<name>A0ABY7YCV7_9XANT</name>
<evidence type="ECO:0000313" key="1">
    <source>
        <dbReference type="EMBL" id="WDM71586.1"/>
    </source>
</evidence>
<protein>
    <submittedName>
        <fullName evidence="1">Uncharacterized protein</fullName>
    </submittedName>
</protein>
<reference evidence="1 2" key="1">
    <citation type="submission" date="2021-08" db="EMBL/GenBank/DDBJ databases">
        <title>Genome sequences of Xanthomonas cucurbitae isolates from 5 Midwestern US states.</title>
        <authorList>
            <person name="Hind S.R."/>
        </authorList>
    </citation>
    <scope>NUCLEOTIDE SEQUENCE [LARGE SCALE GENOMIC DNA]</scope>
    <source>
        <strain evidence="1 2">OH_261</strain>
    </source>
</reference>
<organism evidence="1 2">
    <name type="scientific">Xanthomonas cucurbitae</name>
    <dbReference type="NCBI Taxonomy" id="56453"/>
    <lineage>
        <taxon>Bacteria</taxon>
        <taxon>Pseudomonadati</taxon>
        <taxon>Pseudomonadota</taxon>
        <taxon>Gammaproteobacteria</taxon>
        <taxon>Lysobacterales</taxon>
        <taxon>Lysobacteraceae</taxon>
        <taxon>Xanthomonas</taxon>
    </lineage>
</organism>
<dbReference type="Proteomes" id="UP001214201">
    <property type="component" value="Chromosome"/>
</dbReference>
<dbReference type="EMBL" id="CP082214">
    <property type="protein sequence ID" value="WDM71586.1"/>
    <property type="molecule type" value="Genomic_DNA"/>
</dbReference>
<proteinExistence type="predicted"/>
<gene>
    <name evidence="1" type="ORF">K6978_20100</name>
</gene>
<dbReference type="RefSeq" id="WP_158251464.1">
    <property type="nucleotide sequence ID" value="NZ_CP033326.1"/>
</dbReference>
<sequence>MNDALGKDGAENVRAVHVPFGDKAPFMHARGDGKVGQQPVEQSLMQAKAIKQDQGQTQ</sequence>
<accession>A0ABY7YCV7</accession>
<keyword evidence="2" id="KW-1185">Reference proteome</keyword>
<evidence type="ECO:0000313" key="2">
    <source>
        <dbReference type="Proteomes" id="UP001214201"/>
    </source>
</evidence>